<feature type="region of interest" description="Disordered" evidence="2">
    <location>
        <begin position="487"/>
        <end position="530"/>
    </location>
</feature>
<dbReference type="Pfam" id="PF01335">
    <property type="entry name" value="DED"/>
    <property type="match status" value="1"/>
</dbReference>
<evidence type="ECO:0000256" key="2">
    <source>
        <dbReference type="SAM" id="MobiDB-lite"/>
    </source>
</evidence>
<keyword evidence="4" id="KW-1185">Reference proteome</keyword>
<dbReference type="InterPro" id="IPR001875">
    <property type="entry name" value="DED_dom"/>
</dbReference>
<dbReference type="GeneID" id="102805146"/>
<feature type="compositionally biased region" description="Acidic residues" evidence="2">
    <location>
        <begin position="491"/>
        <end position="500"/>
    </location>
</feature>
<dbReference type="PROSITE" id="PS50168">
    <property type="entry name" value="DED"/>
    <property type="match status" value="2"/>
</dbReference>
<dbReference type="InterPro" id="IPR011029">
    <property type="entry name" value="DEATH-like_dom_sf"/>
</dbReference>
<dbReference type="RefSeq" id="XP_006824354.1">
    <property type="nucleotide sequence ID" value="XM_006824291.1"/>
</dbReference>
<dbReference type="Gene3D" id="1.10.533.10">
    <property type="entry name" value="Death Domain, Fas"/>
    <property type="match status" value="2"/>
</dbReference>
<feature type="compositionally biased region" description="Basic and acidic residues" evidence="2">
    <location>
        <begin position="373"/>
        <end position="399"/>
    </location>
</feature>
<dbReference type="PANTHER" id="PTHR48169:SF7">
    <property type="entry name" value="CASPASE 10"/>
    <property type="match status" value="1"/>
</dbReference>
<reference evidence="5" key="1">
    <citation type="submission" date="2025-08" db="UniProtKB">
        <authorList>
            <consortium name="RefSeq"/>
        </authorList>
    </citation>
    <scope>IDENTIFICATION</scope>
    <source>
        <tissue evidence="5">Testes</tissue>
    </source>
</reference>
<name>A0ABM0MWG3_SACKO</name>
<accession>A0ABM0MWG3</accession>
<sequence length="792" mass="90738">MDSSSTELDPLAEFIEDIGGNIRGDELDQMKRLSVPLLSQNKIEKCNSAAGLLTALAENGKISTNNMDNLISMLQLAKRQDLVEEVERFVGERNKNEKQRRISTISSNTKSQKGRSCYFRLDMNIKKNMLAKYHDLLVKAFENQMKIIMKGGNHKKLSQIRQVIFELQQQIEKIEEGSIILIVRCFSVGGVISLTHALVFGELEEKMTQLLITDEMKAILAKEDVDQNIRISVTMDLRHLKWAKTFFEGLEAERVCHADTRTRIRKGQMYECLDLEVQDRRSTDTYIQLNSKPREMPTEADRKIEELQEKIEMKNELINRLTTNVYLIRNTINRLLHEYDDFDPKTQIQVLKLIATISNFPVVGKDTAEKKEILHGKGTDETQGKISDDNEDGEYKEYGELSDQSSYDTSKGKGTDEIQGKISGKDIKAKEETLGGEQKLSCNCCSRLFMLEFIIDIVKIDLTRFFQTGNLLCGDVLYDLYMDTAEKEETSSEDNEDEEYKEYGEFSDQSSSDTRKGTKPKAKSSVSLVKQKMPKKGDDFVAECLARLPDYNAIRLSSGSIDGDDWMSAIVAYLLIECVQLVEDFIQNILYPLKSKNTWRAERHFSMSESVTPSTSRDVLHSESDSNSDDDDIDVFIEQLGMALSYESLERMKRLAVRKRPDLECLRKYFPDAAVFLFTLSDEGLISENNFRFLYKLLKGAGREDLIEKVKTFKEKGRTKIRKDKHPFTDIPVPIGLSRATIRDQALYFALMKEFNIEMTQITSSDASQEDKIRKKKEALRQLKTNLELIQI</sequence>
<dbReference type="Proteomes" id="UP000694865">
    <property type="component" value="Unplaced"/>
</dbReference>
<evidence type="ECO:0000256" key="1">
    <source>
        <dbReference type="ARBA" id="ARBA00022703"/>
    </source>
</evidence>
<organism evidence="4 5">
    <name type="scientific">Saccoglossus kowalevskii</name>
    <name type="common">Acorn worm</name>
    <dbReference type="NCBI Taxonomy" id="10224"/>
    <lineage>
        <taxon>Eukaryota</taxon>
        <taxon>Metazoa</taxon>
        <taxon>Hemichordata</taxon>
        <taxon>Enteropneusta</taxon>
        <taxon>Harrimaniidae</taxon>
        <taxon>Saccoglossus</taxon>
    </lineage>
</organism>
<feature type="domain" description="DED" evidence="3">
    <location>
        <begin position="10"/>
        <end position="88"/>
    </location>
</feature>
<gene>
    <name evidence="5" type="primary">LOC102805146</name>
</gene>
<evidence type="ECO:0000313" key="4">
    <source>
        <dbReference type="Proteomes" id="UP000694865"/>
    </source>
</evidence>
<feature type="region of interest" description="Disordered" evidence="2">
    <location>
        <begin position="373"/>
        <end position="418"/>
    </location>
</feature>
<evidence type="ECO:0000259" key="3">
    <source>
        <dbReference type="PROSITE" id="PS50168"/>
    </source>
</evidence>
<dbReference type="PANTHER" id="PTHR48169">
    <property type="entry name" value="DED DOMAIN-CONTAINING PROTEIN"/>
    <property type="match status" value="1"/>
</dbReference>
<proteinExistence type="predicted"/>
<protein>
    <submittedName>
        <fullName evidence="5">Uncharacterized protein LOC102805146</fullName>
    </submittedName>
</protein>
<dbReference type="SUPFAM" id="SSF47986">
    <property type="entry name" value="DEATH domain"/>
    <property type="match status" value="2"/>
</dbReference>
<feature type="domain" description="DED" evidence="3">
    <location>
        <begin position="632"/>
        <end position="712"/>
    </location>
</feature>
<evidence type="ECO:0000313" key="5">
    <source>
        <dbReference type="RefSeq" id="XP_006824354.1"/>
    </source>
</evidence>
<keyword evidence="1" id="KW-0053">Apoptosis</keyword>